<dbReference type="EMBL" id="MT142643">
    <property type="protein sequence ID" value="QJA86561.1"/>
    <property type="molecule type" value="Genomic_DNA"/>
</dbReference>
<evidence type="ECO:0000313" key="2">
    <source>
        <dbReference type="EMBL" id="QJA86561.1"/>
    </source>
</evidence>
<reference evidence="2" key="1">
    <citation type="submission" date="2020-03" db="EMBL/GenBank/DDBJ databases">
        <title>The deep terrestrial virosphere.</title>
        <authorList>
            <person name="Holmfeldt K."/>
            <person name="Nilsson E."/>
            <person name="Simone D."/>
            <person name="Lopez-Fernandez M."/>
            <person name="Wu X."/>
            <person name="de Brujin I."/>
            <person name="Lundin D."/>
            <person name="Andersson A."/>
            <person name="Bertilsson S."/>
            <person name="Dopson M."/>
        </authorList>
    </citation>
    <scope>NUCLEOTIDE SEQUENCE</scope>
    <source>
        <strain evidence="1">MM415A01531</strain>
        <strain evidence="2">MM415B03166</strain>
    </source>
</reference>
<protein>
    <submittedName>
        <fullName evidence="2">Uncharacterized protein</fullName>
    </submittedName>
</protein>
<name>A0A6M3KYA4_9ZZZZ</name>
<dbReference type="EMBL" id="MT142218">
    <property type="protein sequence ID" value="QJA76333.1"/>
    <property type="molecule type" value="Genomic_DNA"/>
</dbReference>
<proteinExistence type="predicted"/>
<accession>A0A6M3KYA4</accession>
<organism evidence="2">
    <name type="scientific">viral metagenome</name>
    <dbReference type="NCBI Taxonomy" id="1070528"/>
    <lineage>
        <taxon>unclassified sequences</taxon>
        <taxon>metagenomes</taxon>
        <taxon>organismal metagenomes</taxon>
    </lineage>
</organism>
<dbReference type="AlphaFoldDB" id="A0A6M3KYA4"/>
<gene>
    <name evidence="1" type="ORF">MM415A01531_0012</name>
    <name evidence="2" type="ORF">MM415B03166_0005</name>
</gene>
<evidence type="ECO:0000313" key="1">
    <source>
        <dbReference type="EMBL" id="QJA76333.1"/>
    </source>
</evidence>
<sequence>MWCEFCNMYQCADKRVVEIESGEVPKIHYYRYCTTLKKNVEFNSESCGKFSLTDFFYCRKKNQRLKPDLCLSRRKNGYEGCVRGCRQGKFLEGEIDGRRDNK</sequence>